<dbReference type="AlphaFoldDB" id="A0AAW2FCB7"/>
<organism evidence="1 2">
    <name type="scientific">Cardiocondyla obscurior</name>
    <dbReference type="NCBI Taxonomy" id="286306"/>
    <lineage>
        <taxon>Eukaryota</taxon>
        <taxon>Metazoa</taxon>
        <taxon>Ecdysozoa</taxon>
        <taxon>Arthropoda</taxon>
        <taxon>Hexapoda</taxon>
        <taxon>Insecta</taxon>
        <taxon>Pterygota</taxon>
        <taxon>Neoptera</taxon>
        <taxon>Endopterygota</taxon>
        <taxon>Hymenoptera</taxon>
        <taxon>Apocrita</taxon>
        <taxon>Aculeata</taxon>
        <taxon>Formicoidea</taxon>
        <taxon>Formicidae</taxon>
        <taxon>Myrmicinae</taxon>
        <taxon>Cardiocondyla</taxon>
    </lineage>
</organism>
<accession>A0AAW2FCB7</accession>
<evidence type="ECO:0000313" key="2">
    <source>
        <dbReference type="Proteomes" id="UP001430953"/>
    </source>
</evidence>
<dbReference type="EMBL" id="JADYXP020000012">
    <property type="protein sequence ID" value="KAL0112391.1"/>
    <property type="molecule type" value="Genomic_DNA"/>
</dbReference>
<evidence type="ECO:0000313" key="1">
    <source>
        <dbReference type="EMBL" id="KAL0112391.1"/>
    </source>
</evidence>
<name>A0AAW2FCB7_9HYME</name>
<keyword evidence="2" id="KW-1185">Reference proteome</keyword>
<comment type="caution">
    <text evidence="1">The sequence shown here is derived from an EMBL/GenBank/DDBJ whole genome shotgun (WGS) entry which is preliminary data.</text>
</comment>
<gene>
    <name evidence="1" type="ORF">PUN28_012025</name>
</gene>
<dbReference type="Proteomes" id="UP001430953">
    <property type="component" value="Unassembled WGS sequence"/>
</dbReference>
<sequence>MGLTDLIHFLDNINYNNTQKSFLSHSFPSLSKKKKKTPREEFTPQILNDSHFELDFKNYFICVIFNARRTKYYRSPLVTSSPVLRGTVVTHIRIRIQRLSLLSRRSPPPPLPFQKVSTLEADVDNQISRYSDLLAATLNSAGQISLRCRRPRIYRVILRIMNVRRMYKLTLCRLALSRRSAKVIARELPNFM</sequence>
<proteinExistence type="predicted"/>
<reference evidence="1 2" key="1">
    <citation type="submission" date="2023-03" db="EMBL/GenBank/DDBJ databases">
        <title>High recombination rates correlate with genetic variation in Cardiocondyla obscurior ants.</title>
        <authorList>
            <person name="Errbii M."/>
        </authorList>
    </citation>
    <scope>NUCLEOTIDE SEQUENCE [LARGE SCALE GENOMIC DNA]</scope>
    <source>
        <strain evidence="1">Alpha-2009</strain>
        <tissue evidence="1">Whole body</tissue>
    </source>
</reference>
<protein>
    <submittedName>
        <fullName evidence="1">Uncharacterized protein</fullName>
    </submittedName>
</protein>